<feature type="compositionally biased region" description="Low complexity" evidence="1">
    <location>
        <begin position="186"/>
        <end position="224"/>
    </location>
</feature>
<gene>
    <name evidence="3" type="ORF">SNTW_01770</name>
</gene>
<dbReference type="EMBL" id="AP019774">
    <property type="protein sequence ID" value="BCD69532.1"/>
    <property type="molecule type" value="Genomic_DNA"/>
</dbReference>
<feature type="chain" id="PRO_5027047584" description="Periplasmic competence protein" evidence="2">
    <location>
        <begin position="20"/>
        <end position="565"/>
    </location>
</feature>
<evidence type="ECO:0000313" key="4">
    <source>
        <dbReference type="Proteomes" id="UP000317935"/>
    </source>
</evidence>
<evidence type="ECO:0000256" key="2">
    <source>
        <dbReference type="SAM" id="SignalP"/>
    </source>
</evidence>
<name>A0A6J4CXU2_9HELI</name>
<feature type="signal peptide" evidence="2">
    <location>
        <begin position="1"/>
        <end position="19"/>
    </location>
</feature>
<feature type="compositionally biased region" description="Low complexity" evidence="1">
    <location>
        <begin position="231"/>
        <end position="241"/>
    </location>
</feature>
<reference evidence="3 4" key="1">
    <citation type="submission" date="2019-06" db="EMBL/GenBank/DDBJ databases">
        <title>Complete genome sequence of Helicobacter suis SNTW101c.</title>
        <authorList>
            <person name="Rimbara E."/>
            <person name="Suzuki M."/>
            <person name="Matsui H."/>
            <person name="Nakamura M."/>
            <person name="Mori S."/>
            <person name="Shibayama K."/>
        </authorList>
    </citation>
    <scope>NUCLEOTIDE SEQUENCE [LARGE SCALE GENOMIC DNA]</scope>
    <source>
        <strain evidence="3 4">SNTW101c</strain>
    </source>
</reference>
<evidence type="ECO:0000256" key="1">
    <source>
        <dbReference type="SAM" id="MobiDB-lite"/>
    </source>
</evidence>
<dbReference type="AlphaFoldDB" id="A0A6J4CXU2"/>
<proteinExistence type="predicted"/>
<evidence type="ECO:0008006" key="5">
    <source>
        <dbReference type="Google" id="ProtNLM"/>
    </source>
</evidence>
<dbReference type="RefSeq" id="WP_064430126.1">
    <property type="nucleotide sequence ID" value="NZ_AP019774.1"/>
</dbReference>
<sequence length="565" mass="63309">MVWIFLVYAAMASWLQALAIETTTDIFLRKQKSGHFSGVVLYKNTPQKHLIVKGTYNIAGNTLTLKATQLKRLPLKKYSKSQIYPLSQVQASEQLGSILPSKISKGTHIYFKELGTQKVSSILGMGDLNSYSNSKTSHFTSSAHRVTRFSTDPTKITRNQQSPQTQTTLTESNTRFSKPSSLATLSTKSTPTSRRTRTSSASKTSSTRARSARTGTTSRTTSRSTTKRTSKTSSRSTKTSSNQNYHNTSPAPQDSQPYTSNSTNSQDLTISNLSDPNQPSYVYPDDNLLPMPIVQNQTPTQTTTPSNASISKQLETQNTPIDLDSTNDDTQEVACGYWTYDDDKLQAIRPTLVRRLDRASGQYLDISPCNFDSTHGKSGKIILAYTQLPDQIQEFAPVKTTHTFTLSKANYSEKLCYRARTRQCLYIEPNSVQEWTSTYLTTTIRTTKTYKRPPQVGSDTSTEYKQILDENKAERSTVINKDDLHLSPQFMEFVEVYEGKYLDSNTANAPEYLAWKEKVVRPNQGTCSQYAIEELSRNKNVLPSIHNTKIVCVKSGDYLLDQNTP</sequence>
<feature type="region of interest" description="Disordered" evidence="1">
    <location>
        <begin position="135"/>
        <end position="310"/>
    </location>
</feature>
<organism evidence="3 4">
    <name type="scientific">Helicobacter suis</name>
    <dbReference type="NCBI Taxonomy" id="104628"/>
    <lineage>
        <taxon>Bacteria</taxon>
        <taxon>Pseudomonadati</taxon>
        <taxon>Campylobacterota</taxon>
        <taxon>Epsilonproteobacteria</taxon>
        <taxon>Campylobacterales</taxon>
        <taxon>Helicobacteraceae</taxon>
        <taxon>Helicobacter</taxon>
    </lineage>
</organism>
<feature type="compositionally biased region" description="Polar residues" evidence="1">
    <location>
        <begin position="242"/>
        <end position="280"/>
    </location>
</feature>
<feature type="compositionally biased region" description="Polar residues" evidence="1">
    <location>
        <begin position="135"/>
        <end position="185"/>
    </location>
</feature>
<dbReference type="Proteomes" id="UP000317935">
    <property type="component" value="Chromosome"/>
</dbReference>
<accession>A0A6J4CXU2</accession>
<protein>
    <recommendedName>
        <fullName evidence="5">Periplasmic competence protein</fullName>
    </recommendedName>
</protein>
<evidence type="ECO:0000313" key="3">
    <source>
        <dbReference type="EMBL" id="BCD69532.1"/>
    </source>
</evidence>
<keyword evidence="2" id="KW-0732">Signal</keyword>
<dbReference type="OrthoDB" id="5325882at2"/>